<dbReference type="AlphaFoldDB" id="A0A2T0FJ92"/>
<dbReference type="GeneID" id="36516441"/>
<gene>
    <name evidence="2" type="ORF">B9G98_02693</name>
</gene>
<sequence>MSTTKVVILKAQPEALKSIKETPKKPRKRPTKRQATTELEDTPKVVGKAAPAVGGSVVRALDRSGVPCRKWTKSTLQIRSFTGVPFDVVSWKGETDPNVPEVKQEPALPENNVPSSELRSELVSEAPSEPASEPPEALPV</sequence>
<dbReference type="PANTHER" id="PTHR28061">
    <property type="entry name" value="INO EIGHTY SUBUNIT 4"/>
    <property type="match status" value="1"/>
</dbReference>
<feature type="region of interest" description="Disordered" evidence="1">
    <location>
        <begin position="92"/>
        <end position="140"/>
    </location>
</feature>
<feature type="region of interest" description="Disordered" evidence="1">
    <location>
        <begin position="17"/>
        <end position="44"/>
    </location>
</feature>
<evidence type="ECO:0000256" key="1">
    <source>
        <dbReference type="SAM" id="MobiDB-lite"/>
    </source>
</evidence>
<evidence type="ECO:0000313" key="2">
    <source>
        <dbReference type="EMBL" id="PRT55073.1"/>
    </source>
</evidence>
<keyword evidence="3" id="KW-1185">Reference proteome</keyword>
<name>A0A2T0FJ92_9ASCO</name>
<feature type="compositionally biased region" description="Low complexity" evidence="1">
    <location>
        <begin position="121"/>
        <end position="131"/>
    </location>
</feature>
<dbReference type="PANTHER" id="PTHR28061:SF1">
    <property type="entry name" value="INO80 COMPLEX SUBUNIT 4"/>
    <property type="match status" value="1"/>
</dbReference>
<organism evidence="2 3">
    <name type="scientific">Wickerhamiella sorbophila</name>
    <dbReference type="NCBI Taxonomy" id="45607"/>
    <lineage>
        <taxon>Eukaryota</taxon>
        <taxon>Fungi</taxon>
        <taxon>Dikarya</taxon>
        <taxon>Ascomycota</taxon>
        <taxon>Saccharomycotina</taxon>
        <taxon>Dipodascomycetes</taxon>
        <taxon>Dipodascales</taxon>
        <taxon>Trichomonascaceae</taxon>
        <taxon>Wickerhamiella</taxon>
    </lineage>
</organism>
<dbReference type="InterPro" id="IPR013175">
    <property type="entry name" value="INO80_su_Ies4"/>
</dbReference>
<dbReference type="Proteomes" id="UP000238350">
    <property type="component" value="Unassembled WGS sequence"/>
</dbReference>
<dbReference type="RefSeq" id="XP_024665018.1">
    <property type="nucleotide sequence ID" value="XM_024809250.1"/>
</dbReference>
<proteinExistence type="predicted"/>
<dbReference type="OrthoDB" id="4093188at2759"/>
<comment type="caution">
    <text evidence="2">The sequence shown here is derived from an EMBL/GenBank/DDBJ whole genome shotgun (WGS) entry which is preliminary data.</text>
</comment>
<dbReference type="EMBL" id="NDIQ01000021">
    <property type="protein sequence ID" value="PRT55073.1"/>
    <property type="molecule type" value="Genomic_DNA"/>
</dbReference>
<dbReference type="STRING" id="45607.A0A2T0FJ92"/>
<dbReference type="Pfam" id="PF08193">
    <property type="entry name" value="INO80_Ies4"/>
    <property type="match status" value="1"/>
</dbReference>
<dbReference type="GO" id="GO:0031011">
    <property type="term" value="C:Ino80 complex"/>
    <property type="evidence" value="ECO:0007669"/>
    <property type="project" value="InterPro"/>
</dbReference>
<evidence type="ECO:0000313" key="3">
    <source>
        <dbReference type="Proteomes" id="UP000238350"/>
    </source>
</evidence>
<accession>A0A2T0FJ92</accession>
<reference evidence="2 3" key="1">
    <citation type="submission" date="2017-04" db="EMBL/GenBank/DDBJ databases">
        <title>Genome sequencing of [Candida] sorbophila.</title>
        <authorList>
            <person name="Ahn J.O."/>
        </authorList>
    </citation>
    <scope>NUCLEOTIDE SEQUENCE [LARGE SCALE GENOMIC DNA]</scope>
    <source>
        <strain evidence="2 3">DS02</strain>
    </source>
</reference>
<protein>
    <submittedName>
        <fullName evidence="2">INO80 complex subunit 4</fullName>
    </submittedName>
</protein>
<dbReference type="GO" id="GO:0006338">
    <property type="term" value="P:chromatin remodeling"/>
    <property type="evidence" value="ECO:0007669"/>
    <property type="project" value="InterPro"/>
</dbReference>